<sequence>MRDSWLLCDFHIHSNMSDGSLPIEDVVDMYGREGFDVISITDHILDSHTLKEREEKGESVCAVREDKFKEYISILWREASRAWNEYEMLLIPGIEITNNYKGYHILAIDIKEYIDPTLPVEEIVKEIHKQEAIVIACHPHYGKREARHLYQHLWRNREKYAYLFDAWEIANRDDLFDAVGLKKFNYVANSDFHEPRHLYSWKSLIYCDKNVEAVKSAIRENKNIAIYLFRKQED</sequence>
<dbReference type="Pfam" id="PF02811">
    <property type="entry name" value="PHP"/>
    <property type="match status" value="1"/>
</dbReference>
<keyword evidence="2" id="KW-0808">Transferase</keyword>
<dbReference type="SUPFAM" id="SSF89550">
    <property type="entry name" value="PHP domain-like"/>
    <property type="match status" value="1"/>
</dbReference>
<dbReference type="GO" id="GO:0004534">
    <property type="term" value="F:5'-3' RNA exonuclease activity"/>
    <property type="evidence" value="ECO:0007669"/>
    <property type="project" value="TreeGrafter"/>
</dbReference>
<dbReference type="InterPro" id="IPR004013">
    <property type="entry name" value="PHP_dom"/>
</dbReference>
<dbReference type="GO" id="GO:0035312">
    <property type="term" value="F:5'-3' DNA exonuclease activity"/>
    <property type="evidence" value="ECO:0007669"/>
    <property type="project" value="TreeGrafter"/>
</dbReference>
<dbReference type="InterPro" id="IPR016195">
    <property type="entry name" value="Pol/histidinol_Pase-like"/>
</dbReference>
<evidence type="ECO:0000259" key="1">
    <source>
        <dbReference type="SMART" id="SM00481"/>
    </source>
</evidence>
<accession>A0A235BZM8</accession>
<reference evidence="2 3" key="1">
    <citation type="submission" date="2017-07" db="EMBL/GenBank/DDBJ databases">
        <title>Recovery of genomes from metagenomes via a dereplication, aggregation, and scoring strategy.</title>
        <authorList>
            <person name="Sieber C.M."/>
            <person name="Probst A.J."/>
            <person name="Sharrar A."/>
            <person name="Thomas B.C."/>
            <person name="Hess M."/>
            <person name="Tringe S.G."/>
            <person name="Banfield J.F."/>
        </authorList>
    </citation>
    <scope>NUCLEOTIDE SEQUENCE [LARGE SCALE GENOMIC DNA]</scope>
    <source>
        <strain evidence="2">JGI_Cruoil_03_44_89</strain>
    </source>
</reference>
<gene>
    <name evidence="2" type="ORF">CH333_01530</name>
</gene>
<proteinExistence type="predicted"/>
<dbReference type="Gene3D" id="3.20.20.140">
    <property type="entry name" value="Metal-dependent hydrolases"/>
    <property type="match status" value="1"/>
</dbReference>
<dbReference type="PANTHER" id="PTHR42924:SF11">
    <property type="entry name" value="POLYMERASE_HISTIDINOL PHOSPHATASE N-TERMINAL DOMAIN-CONTAINING PROTEIN"/>
    <property type="match status" value="1"/>
</dbReference>
<feature type="domain" description="Polymerase/histidinol phosphatase N-terminal" evidence="1">
    <location>
        <begin position="8"/>
        <end position="100"/>
    </location>
</feature>
<dbReference type="Proteomes" id="UP000215215">
    <property type="component" value="Unassembled WGS sequence"/>
</dbReference>
<dbReference type="GO" id="GO:0016740">
    <property type="term" value="F:transferase activity"/>
    <property type="evidence" value="ECO:0007669"/>
    <property type="project" value="UniProtKB-KW"/>
</dbReference>
<dbReference type="SMART" id="SM00481">
    <property type="entry name" value="POLIIIAc"/>
    <property type="match status" value="1"/>
</dbReference>
<dbReference type="EMBL" id="NOZQ01000027">
    <property type="protein sequence ID" value="OYD17247.1"/>
    <property type="molecule type" value="Genomic_DNA"/>
</dbReference>
<comment type="caution">
    <text evidence="2">The sequence shown here is derived from an EMBL/GenBank/DDBJ whole genome shotgun (WGS) entry which is preliminary data.</text>
</comment>
<evidence type="ECO:0000313" key="3">
    <source>
        <dbReference type="Proteomes" id="UP000215215"/>
    </source>
</evidence>
<name>A0A235BZM8_UNCW3</name>
<evidence type="ECO:0000313" key="2">
    <source>
        <dbReference type="EMBL" id="OYD17247.1"/>
    </source>
</evidence>
<protein>
    <submittedName>
        <fullName evidence="2">Phosphotransferase</fullName>
    </submittedName>
</protein>
<dbReference type="AlphaFoldDB" id="A0A235BZM8"/>
<dbReference type="PANTHER" id="PTHR42924">
    <property type="entry name" value="EXONUCLEASE"/>
    <property type="match status" value="1"/>
</dbReference>
<organism evidence="2 3">
    <name type="scientific">candidate division WOR-3 bacterium JGI_Cruoil_03_44_89</name>
    <dbReference type="NCBI Taxonomy" id="1973748"/>
    <lineage>
        <taxon>Bacteria</taxon>
        <taxon>Bacteria division WOR-3</taxon>
    </lineage>
</organism>
<dbReference type="InterPro" id="IPR052018">
    <property type="entry name" value="PHP_domain"/>
</dbReference>
<dbReference type="InterPro" id="IPR003141">
    <property type="entry name" value="Pol/His_phosphatase_N"/>
</dbReference>